<dbReference type="Pfam" id="PF14534">
    <property type="entry name" value="DUF4440"/>
    <property type="match status" value="1"/>
</dbReference>
<gene>
    <name evidence="2" type="ORF">EOE66_04640</name>
</gene>
<evidence type="ECO:0000313" key="2">
    <source>
        <dbReference type="EMBL" id="RVU47059.1"/>
    </source>
</evidence>
<protein>
    <submittedName>
        <fullName evidence="2">Nuclear transport factor 2 family protein</fullName>
    </submittedName>
</protein>
<accession>A0A437RJY4</accession>
<evidence type="ECO:0000259" key="1">
    <source>
        <dbReference type="Pfam" id="PF14534"/>
    </source>
</evidence>
<dbReference type="InterPro" id="IPR027843">
    <property type="entry name" value="DUF4440"/>
</dbReference>
<comment type="caution">
    <text evidence="2">The sequence shown here is derived from an EMBL/GenBank/DDBJ whole genome shotgun (WGS) entry which is preliminary data.</text>
</comment>
<name>A0A437RJY4_9BURK</name>
<dbReference type="SUPFAM" id="SSF54427">
    <property type="entry name" value="NTF2-like"/>
    <property type="match status" value="1"/>
</dbReference>
<keyword evidence="3" id="KW-1185">Reference proteome</keyword>
<dbReference type="Gene3D" id="3.10.450.50">
    <property type="match status" value="1"/>
</dbReference>
<dbReference type="AlphaFoldDB" id="A0A437RJY4"/>
<proteinExistence type="predicted"/>
<dbReference type="EMBL" id="SACR01000002">
    <property type="protein sequence ID" value="RVU47059.1"/>
    <property type="molecule type" value="Genomic_DNA"/>
</dbReference>
<feature type="domain" description="DUF4440" evidence="1">
    <location>
        <begin position="5"/>
        <end position="117"/>
    </location>
</feature>
<dbReference type="Proteomes" id="UP000285575">
    <property type="component" value="Unassembled WGS sequence"/>
</dbReference>
<sequence length="137" mass="15404">MPHEVTAIFESYRDAFNALDGRAVAELYAEPSGIAQDGVYTHWSSRASVEQNMTALCQLYQKRGFVRATFEPGQFLDQGPNHAVADLLWRIEWTGEQAPWQFNTSYNLLRTGDGWRVLLCTAYTEAALFSPTKHSAA</sequence>
<organism evidence="2 3">
    <name type="scientific">Rubrivivax rivuli</name>
    <dbReference type="NCBI Taxonomy" id="1862385"/>
    <lineage>
        <taxon>Bacteria</taxon>
        <taxon>Pseudomonadati</taxon>
        <taxon>Pseudomonadota</taxon>
        <taxon>Betaproteobacteria</taxon>
        <taxon>Burkholderiales</taxon>
        <taxon>Sphaerotilaceae</taxon>
        <taxon>Rubrivivax</taxon>
    </lineage>
</organism>
<reference evidence="2 3" key="1">
    <citation type="submission" date="2019-01" db="EMBL/GenBank/DDBJ databases">
        <authorList>
            <person name="Chen W.-M."/>
        </authorList>
    </citation>
    <scope>NUCLEOTIDE SEQUENCE [LARGE SCALE GENOMIC DNA]</scope>
    <source>
        <strain evidence="2 3">KYPY4</strain>
    </source>
</reference>
<dbReference type="OrthoDB" id="8592202at2"/>
<evidence type="ECO:0000313" key="3">
    <source>
        <dbReference type="Proteomes" id="UP000285575"/>
    </source>
</evidence>
<dbReference type="InterPro" id="IPR032710">
    <property type="entry name" value="NTF2-like_dom_sf"/>
</dbReference>